<keyword evidence="3 6" id="KW-0808">Transferase</keyword>
<dbReference type="SUPFAM" id="SSF47005">
    <property type="entry name" value="Peripheral subunit-binding domain of 2-oxo acid dehydrogenase complex"/>
    <property type="match status" value="1"/>
</dbReference>
<feature type="domain" description="Peripheral subunit-binding (PSBD)" evidence="8">
    <location>
        <begin position="118"/>
        <end position="155"/>
    </location>
</feature>
<dbReference type="InterPro" id="IPR001078">
    <property type="entry name" value="2-oxoacid_DH_actylTfrase"/>
</dbReference>
<evidence type="ECO:0000259" key="7">
    <source>
        <dbReference type="PROSITE" id="PS50968"/>
    </source>
</evidence>
<accession>A0ABN8ABZ8</accession>
<dbReference type="EMBL" id="CAKJTJ010000026">
    <property type="protein sequence ID" value="CAG9622738.1"/>
    <property type="molecule type" value="Genomic_DNA"/>
</dbReference>
<dbReference type="Pfam" id="PF02817">
    <property type="entry name" value="E3_binding"/>
    <property type="match status" value="1"/>
</dbReference>
<keyword evidence="5 6" id="KW-0012">Acyltransferase</keyword>
<dbReference type="InterPro" id="IPR036625">
    <property type="entry name" value="E3-bd_dom_sf"/>
</dbReference>
<evidence type="ECO:0000313" key="9">
    <source>
        <dbReference type="EMBL" id="CAG9622738.1"/>
    </source>
</evidence>
<dbReference type="PROSITE" id="PS51826">
    <property type="entry name" value="PSBD"/>
    <property type="match status" value="1"/>
</dbReference>
<evidence type="ECO:0000256" key="4">
    <source>
        <dbReference type="ARBA" id="ARBA00022823"/>
    </source>
</evidence>
<feature type="domain" description="Lipoyl-binding" evidence="7">
    <location>
        <begin position="2"/>
        <end position="77"/>
    </location>
</feature>
<dbReference type="InterPro" id="IPR023213">
    <property type="entry name" value="CAT-like_dom_sf"/>
</dbReference>
<dbReference type="RefSeq" id="WP_230503537.1">
    <property type="nucleotide sequence ID" value="NZ_CAKJTJ010000026.1"/>
</dbReference>
<comment type="caution">
    <text evidence="9">The sequence shown here is derived from an EMBL/GenBank/DDBJ whole genome shotgun (WGS) entry which is preliminary data.</text>
</comment>
<keyword evidence="10" id="KW-1185">Reference proteome</keyword>
<dbReference type="InterPro" id="IPR011053">
    <property type="entry name" value="Single_hybrid_motif"/>
</dbReference>
<dbReference type="InterPro" id="IPR004167">
    <property type="entry name" value="PSBD"/>
</dbReference>
<protein>
    <recommendedName>
        <fullName evidence="6">Dihydrolipoamide acetyltransferase component of pyruvate dehydrogenase complex</fullName>
        <ecNumber evidence="6">2.3.1.-</ecNumber>
    </recommendedName>
</protein>
<dbReference type="SUPFAM" id="SSF51230">
    <property type="entry name" value="Single hybrid motif"/>
    <property type="match status" value="1"/>
</dbReference>
<proteinExistence type="inferred from homology"/>
<comment type="cofactor">
    <cofactor evidence="1 6">
        <name>(R)-lipoate</name>
        <dbReference type="ChEBI" id="CHEBI:83088"/>
    </cofactor>
</comment>
<reference evidence="9 10" key="1">
    <citation type="submission" date="2021-10" db="EMBL/GenBank/DDBJ databases">
        <authorList>
            <person name="Criscuolo A."/>
        </authorList>
    </citation>
    <scope>NUCLEOTIDE SEQUENCE [LARGE SCALE GENOMIC DNA]</scope>
    <source>
        <strain evidence="10">CIP 111883</strain>
    </source>
</reference>
<dbReference type="Pfam" id="PF00198">
    <property type="entry name" value="2-oxoacid_dh"/>
    <property type="match status" value="1"/>
</dbReference>
<dbReference type="SUPFAM" id="SSF52777">
    <property type="entry name" value="CoA-dependent acyltransferases"/>
    <property type="match status" value="1"/>
</dbReference>
<evidence type="ECO:0000313" key="10">
    <source>
        <dbReference type="Proteomes" id="UP000789833"/>
    </source>
</evidence>
<evidence type="ECO:0000256" key="6">
    <source>
        <dbReference type="RuleBase" id="RU003423"/>
    </source>
</evidence>
<dbReference type="Gene3D" id="3.30.559.10">
    <property type="entry name" value="Chloramphenicol acetyltransferase-like domain"/>
    <property type="match status" value="1"/>
</dbReference>
<dbReference type="EC" id="2.3.1.-" evidence="6"/>
<gene>
    <name evidence="9" type="primary">pdhC_3</name>
    <name evidence="9" type="ORF">BACCIP111883_03529</name>
</gene>
<dbReference type="GO" id="GO:0004742">
    <property type="term" value="F:dihydrolipoyllysine-residue acetyltransferase activity"/>
    <property type="evidence" value="ECO:0007669"/>
    <property type="project" value="UniProtKB-EC"/>
</dbReference>
<keyword evidence="4 6" id="KW-0450">Lipoyl</keyword>
<dbReference type="PROSITE" id="PS50968">
    <property type="entry name" value="BIOTINYL_LIPOYL"/>
    <property type="match status" value="1"/>
</dbReference>
<evidence type="ECO:0000259" key="8">
    <source>
        <dbReference type="PROSITE" id="PS51826"/>
    </source>
</evidence>
<dbReference type="InterPro" id="IPR003016">
    <property type="entry name" value="2-oxoA_DH_lipoyl-BS"/>
</dbReference>
<dbReference type="Gene3D" id="4.10.320.10">
    <property type="entry name" value="E3-binding domain"/>
    <property type="match status" value="1"/>
</dbReference>
<name>A0ABN8ABZ8_9BACI</name>
<organism evidence="9 10">
    <name type="scientific">Sutcliffiella rhizosphaerae</name>
    <dbReference type="NCBI Taxonomy" id="2880967"/>
    <lineage>
        <taxon>Bacteria</taxon>
        <taxon>Bacillati</taxon>
        <taxon>Bacillota</taxon>
        <taxon>Bacilli</taxon>
        <taxon>Bacillales</taxon>
        <taxon>Bacillaceae</taxon>
        <taxon>Sutcliffiella</taxon>
    </lineage>
</organism>
<dbReference type="InterPro" id="IPR000089">
    <property type="entry name" value="Biotin_lipoyl"/>
</dbReference>
<keyword evidence="9" id="KW-0670">Pyruvate</keyword>
<evidence type="ECO:0000256" key="3">
    <source>
        <dbReference type="ARBA" id="ARBA00022679"/>
    </source>
</evidence>
<dbReference type="Pfam" id="PF00364">
    <property type="entry name" value="Biotin_lipoyl"/>
    <property type="match status" value="1"/>
</dbReference>
<evidence type="ECO:0000256" key="5">
    <source>
        <dbReference type="ARBA" id="ARBA00023315"/>
    </source>
</evidence>
<dbReference type="InterPro" id="IPR050743">
    <property type="entry name" value="2-oxoacid_DH_E2_comp"/>
</dbReference>
<evidence type="ECO:0000256" key="1">
    <source>
        <dbReference type="ARBA" id="ARBA00001938"/>
    </source>
</evidence>
<dbReference type="PANTHER" id="PTHR43178">
    <property type="entry name" value="DIHYDROLIPOAMIDE ACETYLTRANSFERASE COMPONENT OF PYRUVATE DEHYDROGENASE COMPLEX"/>
    <property type="match status" value="1"/>
</dbReference>
<dbReference type="CDD" id="cd06849">
    <property type="entry name" value="lipoyl_domain"/>
    <property type="match status" value="1"/>
</dbReference>
<comment type="similarity">
    <text evidence="2 6">Belongs to the 2-oxoacid dehydrogenase family.</text>
</comment>
<dbReference type="Gene3D" id="2.40.50.100">
    <property type="match status" value="1"/>
</dbReference>
<evidence type="ECO:0000256" key="2">
    <source>
        <dbReference type="ARBA" id="ARBA00007317"/>
    </source>
</evidence>
<sequence>MAVVITMPKFGLTMKEGTVSNWSVHQGRWVDSGETLFEVETDKITNEIEAPQSGILRHIFIKDGETADVGTPVAIIAEENEDISNFLQTDSFSDDQEVDAVNSPPLQPEEAAKSEFIKATPLAKKLAREQRIPLDTIAPSGPNQVIVARDIRDESTNRASKPAISPLAKKYAEEHRVDWENVNLKNRIMLPDIIEEQLKNQNTYEVKKEQQDLPPRTVPMSGIRKVIAERMTSSWSTIPHVTLQKELDVSSLKKALSTLSIDGDTKLTYTHFLIAIVAAALKKHPALNAWCDNNELTYHDNVHIGVAVSLEEGLVVPVIRDANKLDLLQIAKRLKDVSARAKENRLTVDEMRGGTFTISNLGMMGIDGFTPIINPPETGILGVGRIIDKPVYVGETIVKCPMLTLSLSFDHCALDGAEAASFLQTIQYYIQEPLRLLAKG</sequence>
<dbReference type="Proteomes" id="UP000789833">
    <property type="component" value="Unassembled WGS sequence"/>
</dbReference>
<dbReference type="PANTHER" id="PTHR43178:SF5">
    <property type="entry name" value="LIPOAMIDE ACYLTRANSFERASE COMPONENT OF BRANCHED-CHAIN ALPHA-KETO ACID DEHYDROGENASE COMPLEX, MITOCHONDRIAL"/>
    <property type="match status" value="1"/>
</dbReference>
<dbReference type="PROSITE" id="PS00189">
    <property type="entry name" value="LIPOYL"/>
    <property type="match status" value="1"/>
</dbReference>